<dbReference type="Gene3D" id="3.40.50.10130">
    <property type="match status" value="1"/>
</dbReference>
<evidence type="ECO:0000256" key="2">
    <source>
        <dbReference type="ARBA" id="ARBA00008283"/>
    </source>
</evidence>
<reference evidence="10" key="1">
    <citation type="journal article" date="2020" name="Stud. Mycol.">
        <title>101 Dothideomycetes genomes: a test case for predicting lifestyles and emergence of pathogens.</title>
        <authorList>
            <person name="Haridas S."/>
            <person name="Albert R."/>
            <person name="Binder M."/>
            <person name="Bloem J."/>
            <person name="Labutti K."/>
            <person name="Salamov A."/>
            <person name="Andreopoulos B."/>
            <person name="Baker S."/>
            <person name="Barry K."/>
            <person name="Bills G."/>
            <person name="Bluhm B."/>
            <person name="Cannon C."/>
            <person name="Castanera R."/>
            <person name="Culley D."/>
            <person name="Daum C."/>
            <person name="Ezra D."/>
            <person name="Gonzalez J."/>
            <person name="Henrissat B."/>
            <person name="Kuo A."/>
            <person name="Liang C."/>
            <person name="Lipzen A."/>
            <person name="Lutzoni F."/>
            <person name="Magnuson J."/>
            <person name="Mondo S."/>
            <person name="Nolan M."/>
            <person name="Ohm R."/>
            <person name="Pangilinan J."/>
            <person name="Park H.-J."/>
            <person name="Ramirez L."/>
            <person name="Alfaro M."/>
            <person name="Sun H."/>
            <person name="Tritt A."/>
            <person name="Yoshinaga Y."/>
            <person name="Zwiers L.-H."/>
            <person name="Turgeon B."/>
            <person name="Goodwin S."/>
            <person name="Spatafora J."/>
            <person name="Crous P."/>
            <person name="Grigoriev I."/>
        </authorList>
    </citation>
    <scope>NUCLEOTIDE SEQUENCE</scope>
    <source>
        <strain evidence="10">CBS 123094</strain>
    </source>
</reference>
<organism evidence="10 11">
    <name type="scientific">Amniculicola lignicola CBS 123094</name>
    <dbReference type="NCBI Taxonomy" id="1392246"/>
    <lineage>
        <taxon>Eukaryota</taxon>
        <taxon>Fungi</taxon>
        <taxon>Dikarya</taxon>
        <taxon>Ascomycota</taxon>
        <taxon>Pezizomycotina</taxon>
        <taxon>Dothideomycetes</taxon>
        <taxon>Pleosporomycetidae</taxon>
        <taxon>Pleosporales</taxon>
        <taxon>Amniculicolaceae</taxon>
        <taxon>Amniculicola</taxon>
    </lineage>
</organism>
<dbReference type="SUPFAM" id="SSF81383">
    <property type="entry name" value="F-box domain"/>
    <property type="match status" value="1"/>
</dbReference>
<dbReference type="GO" id="GO:0070522">
    <property type="term" value="C:ERCC4-ERCC1 complex"/>
    <property type="evidence" value="ECO:0007669"/>
    <property type="project" value="TreeGrafter"/>
</dbReference>
<dbReference type="NCBIfam" id="TIGR00597">
    <property type="entry name" value="rad10"/>
    <property type="match status" value="1"/>
</dbReference>
<protein>
    <submittedName>
        <fullName evidence="10">Uncharacterized protein</fullName>
    </submittedName>
</protein>
<dbReference type="SUPFAM" id="SSF52980">
    <property type="entry name" value="Restriction endonuclease-like"/>
    <property type="match status" value="1"/>
</dbReference>
<dbReference type="Pfam" id="PF00646">
    <property type="entry name" value="F-box"/>
    <property type="match status" value="1"/>
</dbReference>
<dbReference type="PANTHER" id="PTHR12749">
    <property type="entry name" value="EXCISION REPAIR CROSS-COMPLEMENTING 1 ERCC1"/>
    <property type="match status" value="1"/>
</dbReference>
<evidence type="ECO:0000256" key="6">
    <source>
        <dbReference type="ARBA" id="ARBA00023242"/>
    </source>
</evidence>
<name>A0A6A5WPX5_9PLEO</name>
<dbReference type="InterPro" id="IPR011335">
    <property type="entry name" value="Restrct_endonuc-II-like"/>
</dbReference>
<proteinExistence type="inferred from homology"/>
<feature type="domain" description="ERCC1-like central" evidence="9">
    <location>
        <begin position="53"/>
        <end position="166"/>
    </location>
</feature>
<dbReference type="GO" id="GO:0070914">
    <property type="term" value="P:UV-damage excision repair"/>
    <property type="evidence" value="ECO:0007669"/>
    <property type="project" value="TreeGrafter"/>
</dbReference>
<feature type="compositionally biased region" description="Low complexity" evidence="7">
    <location>
        <begin position="9"/>
        <end position="43"/>
    </location>
</feature>
<keyword evidence="5" id="KW-0234">DNA repair</keyword>
<evidence type="ECO:0000313" key="10">
    <source>
        <dbReference type="EMBL" id="KAF2002954.1"/>
    </source>
</evidence>
<evidence type="ECO:0000256" key="3">
    <source>
        <dbReference type="ARBA" id="ARBA00022763"/>
    </source>
</evidence>
<dbReference type="CDD" id="cd09917">
    <property type="entry name" value="F-box_SF"/>
    <property type="match status" value="1"/>
</dbReference>
<dbReference type="GO" id="GO:0006302">
    <property type="term" value="P:double-strand break repair"/>
    <property type="evidence" value="ECO:0007669"/>
    <property type="project" value="UniProtKB-ARBA"/>
</dbReference>
<dbReference type="GO" id="GO:0000110">
    <property type="term" value="C:nucleotide-excision repair factor 1 complex"/>
    <property type="evidence" value="ECO:0007669"/>
    <property type="project" value="TreeGrafter"/>
</dbReference>
<evidence type="ECO:0000313" key="11">
    <source>
        <dbReference type="Proteomes" id="UP000799779"/>
    </source>
</evidence>
<feature type="compositionally biased region" description="Basic and acidic residues" evidence="7">
    <location>
        <begin position="314"/>
        <end position="328"/>
    </location>
</feature>
<comment type="similarity">
    <text evidence="2">Belongs to the ERCC1/RAD10/SWI10 family.</text>
</comment>
<dbReference type="InterPro" id="IPR047260">
    <property type="entry name" value="ERCC1-like_central_dom"/>
</dbReference>
<keyword evidence="6" id="KW-0539">Nucleus</keyword>
<dbReference type="GO" id="GO:0006312">
    <property type="term" value="P:mitotic recombination"/>
    <property type="evidence" value="ECO:0007669"/>
    <property type="project" value="TreeGrafter"/>
</dbReference>
<evidence type="ECO:0000256" key="4">
    <source>
        <dbReference type="ARBA" id="ARBA00023125"/>
    </source>
</evidence>
<dbReference type="InterPro" id="IPR010994">
    <property type="entry name" value="RuvA_2-like"/>
</dbReference>
<dbReference type="GO" id="GO:0003684">
    <property type="term" value="F:damaged DNA binding"/>
    <property type="evidence" value="ECO:0007669"/>
    <property type="project" value="InterPro"/>
</dbReference>
<keyword evidence="4" id="KW-0238">DNA-binding</keyword>
<dbReference type="SUPFAM" id="SSF47781">
    <property type="entry name" value="RuvA domain 2-like"/>
    <property type="match status" value="1"/>
</dbReference>
<accession>A0A6A5WPX5</accession>
<keyword evidence="3" id="KW-0227">DNA damage</keyword>
<evidence type="ECO:0000256" key="5">
    <source>
        <dbReference type="ARBA" id="ARBA00023204"/>
    </source>
</evidence>
<dbReference type="OrthoDB" id="10262814at2759"/>
<evidence type="ECO:0000259" key="9">
    <source>
        <dbReference type="Pfam" id="PF03834"/>
    </source>
</evidence>
<comment type="subcellular location">
    <subcellularLocation>
        <location evidence="1">Nucleus</location>
    </subcellularLocation>
</comment>
<dbReference type="FunFam" id="3.40.50.10130:FF:000001">
    <property type="entry name" value="DNA excision repair protein ERCC-1"/>
    <property type="match status" value="1"/>
</dbReference>
<dbReference type="InterPro" id="IPR036047">
    <property type="entry name" value="F-box-like_dom_sf"/>
</dbReference>
<keyword evidence="11" id="KW-1185">Reference proteome</keyword>
<dbReference type="CDD" id="cd22325">
    <property type="entry name" value="ERCC1_C-like"/>
    <property type="match status" value="1"/>
</dbReference>
<dbReference type="GO" id="GO:0003697">
    <property type="term" value="F:single-stranded DNA binding"/>
    <property type="evidence" value="ECO:0007669"/>
    <property type="project" value="TreeGrafter"/>
</dbReference>
<dbReference type="InterPro" id="IPR001810">
    <property type="entry name" value="F-box_dom"/>
</dbReference>
<feature type="region of interest" description="Disordered" evidence="7">
    <location>
        <begin position="1"/>
        <end position="43"/>
    </location>
</feature>
<dbReference type="InterPro" id="IPR004579">
    <property type="entry name" value="ERCC1/RAD10/SWI10"/>
</dbReference>
<evidence type="ECO:0000259" key="8">
    <source>
        <dbReference type="Pfam" id="PF00646"/>
    </source>
</evidence>
<feature type="region of interest" description="Disordered" evidence="7">
    <location>
        <begin position="302"/>
        <end position="372"/>
    </location>
</feature>
<sequence>MDDAAGSCAPVSAQQPPAASASASAAQTAAAAHAPKVQQPKPQALLSRSAPSSILVSPRQKGNPILNGVKAVAWEYSDIPADYVLGATTCALFLSLKYHRLHPEYIYNRIRDLKGQYQLRILLTMVDIENHEDSLRELSKTSIVNNVTVMLCWSAQEAGRYVELFKTFENAAPTSIRAQQSSSYSDKLVEFITVPRSINKTDAIGLVSNFGSIRTAVNAGPEEVGLIAGWGEKKVQRWCNAVREPFRIKNAAAKRGVPRENTRTTLSRDVALGEAGDDALFADHPIHTMVAALGVGEHVQAREEMPPPSISKAGRSDADSHPPQRPTKDLLPWAPAEEEEEAMWEAESSSTHKKTQPENRHPGKRKAGDQEDLSDGILAALSKLRQQLPAELQIEIFSYLDHSDLKAVRACSRCCRDNASPKLFERAVACARYLALGAFQKISLHPFYATYVKEIVFDGAIFEASCALKEQIYHMRSVEYPEILCSLTQPCSQSLKRRRWVRYKALYREQEDMRKGGVLLQSIARALDWMTNVTSVVYSPGPHTIPVEAKQVRDLLPRSCPRQGPGAMVQDFPAQIDTCQHGFHHLIGAIYTTQYRNITEFRVDKVASGQKGTEFTLFVFDFPDTSHLEAGRFFFSHLRKLTMNLSLWQPEGAPTFPHSGDYGLKQLSNMAAVFTEATELEEMSFNLTHWRADPRASYGHLLHADRPLFPYLGLTTTWSKLRSLSLGGIYATEEQLQDLVSRHKEILNELSFSTCSLMKGIWASIVENVVYDCPHIMRFTLQNVNETITPVGNLPFASLSHVEQKTWQYCGQLKTDSQGRRTFVSCPEIIRVNTHTLCSV</sequence>
<evidence type="ECO:0000256" key="7">
    <source>
        <dbReference type="SAM" id="MobiDB-lite"/>
    </source>
</evidence>
<dbReference type="PANTHER" id="PTHR12749:SF0">
    <property type="entry name" value="DNA EXCISION REPAIR PROTEIN ERCC-1"/>
    <property type="match status" value="1"/>
</dbReference>
<feature type="compositionally biased region" description="Basic and acidic residues" evidence="7">
    <location>
        <begin position="355"/>
        <end position="369"/>
    </location>
</feature>
<dbReference type="Gene3D" id="1.10.150.20">
    <property type="entry name" value="5' to 3' exonuclease, C-terminal subdomain"/>
    <property type="match status" value="1"/>
</dbReference>
<feature type="domain" description="F-box" evidence="8">
    <location>
        <begin position="387"/>
        <end position="417"/>
    </location>
</feature>
<dbReference type="EMBL" id="ML977575">
    <property type="protein sequence ID" value="KAF2002954.1"/>
    <property type="molecule type" value="Genomic_DNA"/>
</dbReference>
<dbReference type="Pfam" id="PF03834">
    <property type="entry name" value="Rad10"/>
    <property type="match status" value="1"/>
</dbReference>
<evidence type="ECO:0000256" key="1">
    <source>
        <dbReference type="ARBA" id="ARBA00004123"/>
    </source>
</evidence>
<dbReference type="AlphaFoldDB" id="A0A6A5WPX5"/>
<dbReference type="Proteomes" id="UP000799779">
    <property type="component" value="Unassembled WGS sequence"/>
</dbReference>
<gene>
    <name evidence="10" type="ORF">P154DRAFT_430266</name>
</gene>